<evidence type="ECO:0000313" key="6">
    <source>
        <dbReference type="EMBL" id="TDG11390.1"/>
    </source>
</evidence>
<organism evidence="6 7">
    <name type="scientific">Seongchinamella unica</name>
    <dbReference type="NCBI Taxonomy" id="2547392"/>
    <lineage>
        <taxon>Bacteria</taxon>
        <taxon>Pseudomonadati</taxon>
        <taxon>Pseudomonadota</taxon>
        <taxon>Gammaproteobacteria</taxon>
        <taxon>Cellvibrionales</taxon>
        <taxon>Halieaceae</taxon>
        <taxon>Seongchinamella</taxon>
    </lineage>
</organism>
<evidence type="ECO:0000256" key="3">
    <source>
        <dbReference type="ARBA" id="ARBA00023157"/>
    </source>
</evidence>
<evidence type="ECO:0000256" key="1">
    <source>
        <dbReference type="ARBA" id="ARBA00022729"/>
    </source>
</evidence>
<keyword evidence="4" id="KW-0812">Transmembrane</keyword>
<keyword evidence="4" id="KW-1133">Transmembrane helix</keyword>
<dbReference type="Proteomes" id="UP000295554">
    <property type="component" value="Unassembled WGS sequence"/>
</dbReference>
<evidence type="ECO:0000256" key="2">
    <source>
        <dbReference type="ARBA" id="ARBA00022737"/>
    </source>
</evidence>
<dbReference type="OrthoDB" id="5376888at2"/>
<feature type="signal peptide" evidence="5">
    <location>
        <begin position="1"/>
        <end position="27"/>
    </location>
</feature>
<feature type="chain" id="PRO_5020496641" evidence="5">
    <location>
        <begin position="28"/>
        <end position="361"/>
    </location>
</feature>
<feature type="transmembrane region" description="Helical" evidence="4">
    <location>
        <begin position="37"/>
        <end position="65"/>
    </location>
</feature>
<feature type="transmembrane region" description="Helical" evidence="4">
    <location>
        <begin position="77"/>
        <end position="95"/>
    </location>
</feature>
<gene>
    <name evidence="6" type="ORF">E2F43_18565</name>
</gene>
<dbReference type="EMBL" id="SMSE01000006">
    <property type="protein sequence ID" value="TDG11390.1"/>
    <property type="molecule type" value="Genomic_DNA"/>
</dbReference>
<keyword evidence="4" id="KW-0472">Membrane</keyword>
<sequence length="361" mass="37212">MSFSPLRRHSTLLACFLTSAFSHYAAAQAPPTGAVTYGPAVVAAVPTTSGIALTVLALVMAFLAIKALRSRHGMHKAISVTVFCTASAVSLIYGLRAMHVEAIVADVTVDGAECASENTEPYDPSATGVRLVSNCPDNDIVISALDLEGCAAATPDADTCTTGTSLSDTESCGLPSCENTPPPVAGACQGGAVKLSTSPGGDMVVCDDPTNTTCEEDAETLCPVGMQLCNFDQYNERNDGWDYPVGGPTNPIVVAEIFCRVDSGAGHFTLGPYGGVTNLGQDTTMNCGYGSSRESCTATYGCNEQSVQALCCFPSPTCGNGVVDSPEEQCDDGNADETDDCLNSCAWRVPGDHGFSTATGC</sequence>
<protein>
    <submittedName>
        <fullName evidence="6">Midcut-by-XrtH protein</fullName>
    </submittedName>
</protein>
<dbReference type="NCBIfam" id="TIGR02232">
    <property type="entry name" value="myxo_disulf_rpt"/>
    <property type="match status" value="1"/>
</dbReference>
<evidence type="ECO:0000256" key="4">
    <source>
        <dbReference type="SAM" id="Phobius"/>
    </source>
</evidence>
<evidence type="ECO:0000313" key="7">
    <source>
        <dbReference type="Proteomes" id="UP000295554"/>
    </source>
</evidence>
<evidence type="ECO:0000256" key="5">
    <source>
        <dbReference type="SAM" id="SignalP"/>
    </source>
</evidence>
<keyword evidence="1 5" id="KW-0732">Signal</keyword>
<dbReference type="RefSeq" id="WP_133215547.1">
    <property type="nucleotide sequence ID" value="NZ_SMSE01000006.1"/>
</dbReference>
<proteinExistence type="predicted"/>
<keyword evidence="3" id="KW-1015">Disulfide bond</keyword>
<comment type="caution">
    <text evidence="6">The sequence shown here is derived from an EMBL/GenBank/DDBJ whole genome shotgun (WGS) entry which is preliminary data.</text>
</comment>
<dbReference type="AlphaFoldDB" id="A0A4R5LMV3"/>
<dbReference type="NCBIfam" id="NF033207">
    <property type="entry name" value="midcut_by_XrtH"/>
    <property type="match status" value="1"/>
</dbReference>
<name>A0A4R5LMV3_9GAMM</name>
<keyword evidence="7" id="KW-1185">Reference proteome</keyword>
<accession>A0A4R5LMV3</accession>
<dbReference type="InterPro" id="IPR011936">
    <property type="entry name" value="Myxo_disulph_rpt"/>
</dbReference>
<reference evidence="6 7" key="1">
    <citation type="submission" date="2019-03" db="EMBL/GenBank/DDBJ databases">
        <title>Seongchinamella monodicae gen. nov., sp. nov., a novel member of the Gammaproteobacteria isolated from a tidal mudflat of beach.</title>
        <authorList>
            <person name="Yang H.G."/>
            <person name="Kang J.W."/>
            <person name="Lee S.D."/>
        </authorList>
    </citation>
    <scope>NUCLEOTIDE SEQUENCE [LARGE SCALE GENOMIC DNA]</scope>
    <source>
        <strain evidence="6 7">GH4-78</strain>
    </source>
</reference>
<keyword evidence="2" id="KW-0677">Repeat</keyword>